<evidence type="ECO:0000313" key="6">
    <source>
        <dbReference type="Proteomes" id="UP000294546"/>
    </source>
</evidence>
<dbReference type="PANTHER" id="PTHR30483:SF6">
    <property type="entry name" value="PERIPLASMIC BINDING PROTEIN OF ABC TRANSPORTER FOR NATURAL AMINO ACIDS"/>
    <property type="match status" value="1"/>
</dbReference>
<reference evidence="5 6" key="1">
    <citation type="submission" date="2019-03" db="EMBL/GenBank/DDBJ databases">
        <title>Genomic Encyclopedia of Archaeal and Bacterial Type Strains, Phase II (KMG-II): from individual species to whole genera.</title>
        <authorList>
            <person name="Goeker M."/>
        </authorList>
    </citation>
    <scope>NUCLEOTIDE SEQUENCE [LARGE SCALE GENOMIC DNA]</scope>
    <source>
        <strain evidence="5 6">DSM 27697</strain>
    </source>
</reference>
<gene>
    <name evidence="5" type="ORF">CLV83_1823</name>
</gene>
<keyword evidence="6" id="KW-1185">Reference proteome</keyword>
<dbReference type="EMBL" id="SMFU01000008">
    <property type="protein sequence ID" value="TCK06973.1"/>
    <property type="molecule type" value="Genomic_DNA"/>
</dbReference>
<protein>
    <submittedName>
        <fullName evidence="5">Amino acid/amide ABC transporter substrate-binding protein (HAAT family)</fullName>
    </submittedName>
</protein>
<evidence type="ECO:0000256" key="3">
    <source>
        <dbReference type="SAM" id="SignalP"/>
    </source>
</evidence>
<dbReference type="Pfam" id="PF13458">
    <property type="entry name" value="Peripla_BP_6"/>
    <property type="match status" value="1"/>
</dbReference>
<evidence type="ECO:0000313" key="5">
    <source>
        <dbReference type="EMBL" id="TCK06973.1"/>
    </source>
</evidence>
<dbReference type="Proteomes" id="UP000294546">
    <property type="component" value="Unassembled WGS sequence"/>
</dbReference>
<evidence type="ECO:0000256" key="1">
    <source>
        <dbReference type="ARBA" id="ARBA00010062"/>
    </source>
</evidence>
<dbReference type="InterPro" id="IPR028081">
    <property type="entry name" value="Leu-bd"/>
</dbReference>
<name>A0A4R1GIP1_9GAMM</name>
<dbReference type="InterPro" id="IPR051010">
    <property type="entry name" value="BCAA_transport"/>
</dbReference>
<dbReference type="AlphaFoldDB" id="A0A4R1GIP1"/>
<dbReference type="SUPFAM" id="SSF53822">
    <property type="entry name" value="Periplasmic binding protein-like I"/>
    <property type="match status" value="1"/>
</dbReference>
<dbReference type="Gene3D" id="3.40.50.2300">
    <property type="match status" value="2"/>
</dbReference>
<dbReference type="PANTHER" id="PTHR30483">
    <property type="entry name" value="LEUCINE-SPECIFIC-BINDING PROTEIN"/>
    <property type="match status" value="1"/>
</dbReference>
<dbReference type="CDD" id="cd20014">
    <property type="entry name" value="PBP1_RPA0668_benzoate-like"/>
    <property type="match status" value="1"/>
</dbReference>
<evidence type="ECO:0000259" key="4">
    <source>
        <dbReference type="Pfam" id="PF13458"/>
    </source>
</evidence>
<accession>A0A4R1GIP1</accession>
<organism evidence="5 6">
    <name type="scientific">Marinobacterium mangrovicola</name>
    <dbReference type="NCBI Taxonomy" id="1476959"/>
    <lineage>
        <taxon>Bacteria</taxon>
        <taxon>Pseudomonadati</taxon>
        <taxon>Pseudomonadota</taxon>
        <taxon>Gammaproteobacteria</taxon>
        <taxon>Oceanospirillales</taxon>
        <taxon>Oceanospirillaceae</taxon>
        <taxon>Marinobacterium</taxon>
    </lineage>
</organism>
<feature type="domain" description="Leucine-binding protein" evidence="4">
    <location>
        <begin position="24"/>
        <end position="361"/>
    </location>
</feature>
<dbReference type="OrthoDB" id="9768386at2"/>
<comment type="caution">
    <text evidence="5">The sequence shown here is derived from an EMBL/GenBank/DDBJ whole genome shotgun (WGS) entry which is preliminary data.</text>
</comment>
<feature type="chain" id="PRO_5020711739" evidence="3">
    <location>
        <begin position="23"/>
        <end position="385"/>
    </location>
</feature>
<evidence type="ECO:0000256" key="2">
    <source>
        <dbReference type="ARBA" id="ARBA00022729"/>
    </source>
</evidence>
<sequence>MKKVAIAAALTLGAFNVANVSAETVKVGMLLPYSGVYAALGNEIEAGFNLGLQEFGPDLDIEIVKEDSEADPGKSLAKARKLVLQDKVDVMTGIVSSAVAGALRDFVHGAKVPLMVTNAGNDSITGSSCSPYISRFSFSNSQVNGPMGQWVYDQGITKVYTMAPDYTAGHEMIEAFTKTFEAAGGQVVGSEYTPFRKTKDFGPYLAKAKSSGAEAIYTFYAGGEAISFVKQYDSFGLKSSLPLMGSGFLTSPLYVNAEGPAAIGVKTVLHYVPTIDSDMNNSFVQKFQQLNEGRSPSEYSVAGYDAAHALALAIKGGADDRESIAAAISKVSFTGPRGEVHIDPASNNIVQPLYVYETVAEGDGLTQKVLAQLPTTKAPADGCSL</sequence>
<feature type="signal peptide" evidence="3">
    <location>
        <begin position="1"/>
        <end position="22"/>
    </location>
</feature>
<comment type="similarity">
    <text evidence="1">Belongs to the leucine-binding protein family.</text>
</comment>
<dbReference type="InterPro" id="IPR028082">
    <property type="entry name" value="Peripla_BP_I"/>
</dbReference>
<proteinExistence type="inferred from homology"/>
<keyword evidence="2 3" id="KW-0732">Signal</keyword>
<dbReference type="RefSeq" id="WP_132290767.1">
    <property type="nucleotide sequence ID" value="NZ_SMFU01000008.1"/>
</dbReference>